<organism evidence="1 2">
    <name type="scientific">Arctium lappa</name>
    <name type="common">Greater burdock</name>
    <name type="synonym">Lappa major</name>
    <dbReference type="NCBI Taxonomy" id="4217"/>
    <lineage>
        <taxon>Eukaryota</taxon>
        <taxon>Viridiplantae</taxon>
        <taxon>Streptophyta</taxon>
        <taxon>Embryophyta</taxon>
        <taxon>Tracheophyta</taxon>
        <taxon>Spermatophyta</taxon>
        <taxon>Magnoliopsida</taxon>
        <taxon>eudicotyledons</taxon>
        <taxon>Gunneridae</taxon>
        <taxon>Pentapetalae</taxon>
        <taxon>asterids</taxon>
        <taxon>campanulids</taxon>
        <taxon>Asterales</taxon>
        <taxon>Asteraceae</taxon>
        <taxon>Carduoideae</taxon>
        <taxon>Cardueae</taxon>
        <taxon>Arctiinae</taxon>
        <taxon>Arctium</taxon>
    </lineage>
</organism>
<comment type="caution">
    <text evidence="1">The sequence shown here is derived from an EMBL/GenBank/DDBJ whole genome shotgun (WGS) entry which is preliminary data.</text>
</comment>
<reference evidence="2" key="1">
    <citation type="journal article" date="2022" name="Mol. Ecol. Resour.">
        <title>The genomes of chicory, endive, great burdock and yacon provide insights into Asteraceae palaeo-polyploidization history and plant inulin production.</title>
        <authorList>
            <person name="Fan W."/>
            <person name="Wang S."/>
            <person name="Wang H."/>
            <person name="Wang A."/>
            <person name="Jiang F."/>
            <person name="Liu H."/>
            <person name="Zhao H."/>
            <person name="Xu D."/>
            <person name="Zhang Y."/>
        </authorList>
    </citation>
    <scope>NUCLEOTIDE SEQUENCE [LARGE SCALE GENOMIC DNA]</scope>
    <source>
        <strain evidence="2">cv. Niubang</strain>
    </source>
</reference>
<sequence>MFGHATLLRDASTLTCTLLNGVRLFSPSHSFLNCPISSQRFPISTFHLILLLLLLLPSSFFLLPSHFRH</sequence>
<keyword evidence="2" id="KW-1185">Reference proteome</keyword>
<accession>A0ACB9CQK2</accession>
<proteinExistence type="predicted"/>
<dbReference type="Proteomes" id="UP001055879">
    <property type="component" value="Linkage Group LG04"/>
</dbReference>
<dbReference type="EMBL" id="CM042050">
    <property type="protein sequence ID" value="KAI3736453.1"/>
    <property type="molecule type" value="Genomic_DNA"/>
</dbReference>
<evidence type="ECO:0000313" key="2">
    <source>
        <dbReference type="Proteomes" id="UP001055879"/>
    </source>
</evidence>
<name>A0ACB9CQK2_ARCLA</name>
<reference evidence="1 2" key="2">
    <citation type="journal article" date="2022" name="Mol. Ecol. Resour.">
        <title>The genomes of chicory, endive, great burdock and yacon provide insights into Asteraceae paleo-polyploidization history and plant inulin production.</title>
        <authorList>
            <person name="Fan W."/>
            <person name="Wang S."/>
            <person name="Wang H."/>
            <person name="Wang A."/>
            <person name="Jiang F."/>
            <person name="Liu H."/>
            <person name="Zhao H."/>
            <person name="Xu D."/>
            <person name="Zhang Y."/>
        </authorList>
    </citation>
    <scope>NUCLEOTIDE SEQUENCE [LARGE SCALE GENOMIC DNA]</scope>
    <source>
        <strain evidence="2">cv. Niubang</strain>
    </source>
</reference>
<gene>
    <name evidence="1" type="ORF">L6452_15994</name>
</gene>
<protein>
    <submittedName>
        <fullName evidence="1">Uncharacterized protein</fullName>
    </submittedName>
</protein>
<evidence type="ECO:0000313" key="1">
    <source>
        <dbReference type="EMBL" id="KAI3736453.1"/>
    </source>
</evidence>